<dbReference type="InterPro" id="IPR011005">
    <property type="entry name" value="Dihydropteroate_synth-like_sf"/>
</dbReference>
<dbReference type="GO" id="GO:0004156">
    <property type="term" value="F:dihydropteroate synthase activity"/>
    <property type="evidence" value="ECO:0007669"/>
    <property type="project" value="UniProtKB-EC"/>
</dbReference>
<name>A0A1J5RUI1_9ZZZZ</name>
<dbReference type="GO" id="GO:0046656">
    <property type="term" value="P:folic acid biosynthetic process"/>
    <property type="evidence" value="ECO:0007669"/>
    <property type="project" value="UniProtKB-KW"/>
</dbReference>
<dbReference type="Pfam" id="PF00809">
    <property type="entry name" value="Pterin_bind"/>
    <property type="match status" value="1"/>
</dbReference>
<sequence>MNTLSPTWSAGRFQLDLGRPLVMGIVNVTPDSFSDGGAHADPGAAIRHAQALVEAGADILDVGGESTRPGSLPLPQDAEWARIGPVLQEVVRWSVPISVDTYKPRTMRLALDLGVDIINDIDALRMPGAEDAVASSSAGICLMHMQGEPQTMQQQPHYADVVREVGDFLRARADAMLALGVPASRICIDPGFGFGKTLGHNLELARHLDEIVAHGYPVLVGVSRKSMIGGSSGRPVQERLPGSLAAALACVAAGARIVRVHDVAATVDALKVWTAVRG</sequence>
<evidence type="ECO:0000256" key="3">
    <source>
        <dbReference type="ARBA" id="ARBA00004763"/>
    </source>
</evidence>
<comment type="cofactor">
    <cofactor evidence="2">
        <name>Mg(2+)</name>
        <dbReference type="ChEBI" id="CHEBI:18420"/>
    </cofactor>
</comment>
<protein>
    <recommendedName>
        <fullName evidence="4">dihydropteroate synthase</fullName>
        <ecNumber evidence="4">2.5.1.15</ecNumber>
    </recommendedName>
</protein>
<dbReference type="PANTHER" id="PTHR20941">
    <property type="entry name" value="FOLATE SYNTHESIS PROTEINS"/>
    <property type="match status" value="1"/>
</dbReference>
<proteinExistence type="predicted"/>
<dbReference type="PROSITE" id="PS00792">
    <property type="entry name" value="DHPS_1"/>
    <property type="match status" value="1"/>
</dbReference>
<reference evidence="10" key="1">
    <citation type="submission" date="2016-10" db="EMBL/GenBank/DDBJ databases">
        <title>Sequence of Gallionella enrichment culture.</title>
        <authorList>
            <person name="Poehlein A."/>
            <person name="Muehling M."/>
            <person name="Daniel R."/>
        </authorList>
    </citation>
    <scope>NUCLEOTIDE SEQUENCE</scope>
</reference>
<dbReference type="EMBL" id="MLJW01000160">
    <property type="protein sequence ID" value="OIQ95748.1"/>
    <property type="molecule type" value="Genomic_DNA"/>
</dbReference>
<keyword evidence="7" id="KW-0460">Magnesium</keyword>
<organism evidence="10">
    <name type="scientific">mine drainage metagenome</name>
    <dbReference type="NCBI Taxonomy" id="410659"/>
    <lineage>
        <taxon>unclassified sequences</taxon>
        <taxon>metagenomes</taxon>
        <taxon>ecological metagenomes</taxon>
    </lineage>
</organism>
<dbReference type="InterPro" id="IPR045031">
    <property type="entry name" value="DHP_synth-like"/>
</dbReference>
<dbReference type="AlphaFoldDB" id="A0A1J5RUI1"/>
<dbReference type="EC" id="2.5.1.15" evidence="4"/>
<evidence type="ECO:0000256" key="6">
    <source>
        <dbReference type="ARBA" id="ARBA00022723"/>
    </source>
</evidence>
<evidence type="ECO:0000256" key="8">
    <source>
        <dbReference type="ARBA" id="ARBA00022909"/>
    </source>
</evidence>
<feature type="domain" description="Pterin-binding" evidence="9">
    <location>
        <begin position="20"/>
        <end position="271"/>
    </location>
</feature>
<keyword evidence="5 10" id="KW-0808">Transferase</keyword>
<dbReference type="GO" id="GO:0005829">
    <property type="term" value="C:cytosol"/>
    <property type="evidence" value="ECO:0007669"/>
    <property type="project" value="TreeGrafter"/>
</dbReference>
<keyword evidence="6" id="KW-0479">Metal-binding</keyword>
<evidence type="ECO:0000256" key="7">
    <source>
        <dbReference type="ARBA" id="ARBA00022842"/>
    </source>
</evidence>
<gene>
    <name evidence="10" type="primary">folP_6</name>
    <name evidence="10" type="ORF">GALL_222070</name>
</gene>
<dbReference type="PANTHER" id="PTHR20941:SF1">
    <property type="entry name" value="FOLIC ACID SYNTHESIS PROTEIN FOL1"/>
    <property type="match status" value="1"/>
</dbReference>
<dbReference type="NCBIfam" id="TIGR01496">
    <property type="entry name" value="DHPS"/>
    <property type="match status" value="1"/>
</dbReference>
<evidence type="ECO:0000256" key="2">
    <source>
        <dbReference type="ARBA" id="ARBA00001946"/>
    </source>
</evidence>
<dbReference type="CDD" id="cd00739">
    <property type="entry name" value="DHPS"/>
    <property type="match status" value="1"/>
</dbReference>
<dbReference type="GO" id="GO:0046872">
    <property type="term" value="F:metal ion binding"/>
    <property type="evidence" value="ECO:0007669"/>
    <property type="project" value="UniProtKB-KW"/>
</dbReference>
<accession>A0A1J5RUI1</accession>
<dbReference type="InterPro" id="IPR000489">
    <property type="entry name" value="Pterin-binding_dom"/>
</dbReference>
<dbReference type="PROSITE" id="PS50972">
    <property type="entry name" value="PTERIN_BINDING"/>
    <property type="match status" value="1"/>
</dbReference>
<evidence type="ECO:0000256" key="4">
    <source>
        <dbReference type="ARBA" id="ARBA00012458"/>
    </source>
</evidence>
<dbReference type="Gene3D" id="3.20.20.20">
    <property type="entry name" value="Dihydropteroate synthase-like"/>
    <property type="match status" value="1"/>
</dbReference>
<keyword evidence="8" id="KW-0289">Folate biosynthesis</keyword>
<evidence type="ECO:0000256" key="1">
    <source>
        <dbReference type="ARBA" id="ARBA00000012"/>
    </source>
</evidence>
<evidence type="ECO:0000256" key="5">
    <source>
        <dbReference type="ARBA" id="ARBA00022679"/>
    </source>
</evidence>
<dbReference type="PROSITE" id="PS00793">
    <property type="entry name" value="DHPS_2"/>
    <property type="match status" value="1"/>
</dbReference>
<comment type="pathway">
    <text evidence="3">Cofactor biosynthesis; tetrahydrofolate biosynthesis; 7,8-dihydrofolate from 2-amino-4-hydroxy-6-hydroxymethyl-7,8-dihydropteridine diphosphate and 4-aminobenzoate: step 1/2.</text>
</comment>
<evidence type="ECO:0000313" key="10">
    <source>
        <dbReference type="EMBL" id="OIQ95748.1"/>
    </source>
</evidence>
<dbReference type="GO" id="GO:0046654">
    <property type="term" value="P:tetrahydrofolate biosynthetic process"/>
    <property type="evidence" value="ECO:0007669"/>
    <property type="project" value="TreeGrafter"/>
</dbReference>
<comment type="caution">
    <text evidence="10">The sequence shown here is derived from an EMBL/GenBank/DDBJ whole genome shotgun (WGS) entry which is preliminary data.</text>
</comment>
<dbReference type="SUPFAM" id="SSF51717">
    <property type="entry name" value="Dihydropteroate synthetase-like"/>
    <property type="match status" value="1"/>
</dbReference>
<dbReference type="InterPro" id="IPR006390">
    <property type="entry name" value="DHP_synth_dom"/>
</dbReference>
<comment type="catalytic activity">
    <reaction evidence="1">
        <text>(7,8-dihydropterin-6-yl)methyl diphosphate + 4-aminobenzoate = 7,8-dihydropteroate + diphosphate</text>
        <dbReference type="Rhea" id="RHEA:19949"/>
        <dbReference type="ChEBI" id="CHEBI:17836"/>
        <dbReference type="ChEBI" id="CHEBI:17839"/>
        <dbReference type="ChEBI" id="CHEBI:33019"/>
        <dbReference type="ChEBI" id="CHEBI:72950"/>
        <dbReference type="EC" id="2.5.1.15"/>
    </reaction>
</comment>
<evidence type="ECO:0000259" key="9">
    <source>
        <dbReference type="PROSITE" id="PS50972"/>
    </source>
</evidence>